<accession>A0A1N7N0Z5</accession>
<organism evidence="1 2">
    <name type="scientific">Filimonas lacunae</name>
    <dbReference type="NCBI Taxonomy" id="477680"/>
    <lineage>
        <taxon>Bacteria</taxon>
        <taxon>Pseudomonadati</taxon>
        <taxon>Bacteroidota</taxon>
        <taxon>Chitinophagia</taxon>
        <taxon>Chitinophagales</taxon>
        <taxon>Chitinophagaceae</taxon>
        <taxon>Filimonas</taxon>
    </lineage>
</organism>
<proteinExistence type="predicted"/>
<protein>
    <submittedName>
        <fullName evidence="1">Uncharacterized protein</fullName>
    </submittedName>
</protein>
<dbReference type="AlphaFoldDB" id="A0A1N7N0Z5"/>
<evidence type="ECO:0000313" key="2">
    <source>
        <dbReference type="Proteomes" id="UP000186917"/>
    </source>
</evidence>
<keyword evidence="2" id="KW-1185">Reference proteome</keyword>
<name>A0A1N7N0Z5_9BACT</name>
<dbReference type="EMBL" id="FTOR01000002">
    <property type="protein sequence ID" value="SIS92030.1"/>
    <property type="molecule type" value="Genomic_DNA"/>
</dbReference>
<dbReference type="Proteomes" id="UP000186917">
    <property type="component" value="Unassembled WGS sequence"/>
</dbReference>
<reference evidence="2" key="1">
    <citation type="submission" date="2017-01" db="EMBL/GenBank/DDBJ databases">
        <authorList>
            <person name="Varghese N."/>
            <person name="Submissions S."/>
        </authorList>
    </citation>
    <scope>NUCLEOTIDE SEQUENCE [LARGE SCALE GENOMIC DNA]</scope>
    <source>
        <strain evidence="2">DSM 21054</strain>
    </source>
</reference>
<evidence type="ECO:0000313" key="1">
    <source>
        <dbReference type="EMBL" id="SIS92030.1"/>
    </source>
</evidence>
<sequence length="72" mass="8446">MHRSFIMRITPPLIRDTGTKQAFLPYYPPDFSYLRYKNRPLCNPTQRPSQYSNPAITGFCTYTPMEFYISGS</sequence>
<gene>
    <name evidence="1" type="ORF">SAMN05421788_10292</name>
</gene>